<proteinExistence type="predicted"/>
<gene>
    <name evidence="1" type="ORF">J3R30DRAFT_3343196</name>
</gene>
<organism evidence="1 2">
    <name type="scientific">Lentinula aciculospora</name>
    <dbReference type="NCBI Taxonomy" id="153920"/>
    <lineage>
        <taxon>Eukaryota</taxon>
        <taxon>Fungi</taxon>
        <taxon>Dikarya</taxon>
        <taxon>Basidiomycota</taxon>
        <taxon>Agaricomycotina</taxon>
        <taxon>Agaricomycetes</taxon>
        <taxon>Agaricomycetidae</taxon>
        <taxon>Agaricales</taxon>
        <taxon>Marasmiineae</taxon>
        <taxon>Omphalotaceae</taxon>
        <taxon>Lentinula</taxon>
    </lineage>
</organism>
<dbReference type="EMBL" id="JAOTPV010000027">
    <property type="protein sequence ID" value="KAJ4470138.1"/>
    <property type="molecule type" value="Genomic_DNA"/>
</dbReference>
<dbReference type="OrthoDB" id="3159295at2759"/>
<comment type="caution">
    <text evidence="1">The sequence shown here is derived from an EMBL/GenBank/DDBJ whole genome shotgun (WGS) entry which is preliminary data.</text>
</comment>
<protein>
    <submittedName>
        <fullName evidence="1">Uncharacterized protein</fullName>
    </submittedName>
</protein>
<keyword evidence="2" id="KW-1185">Reference proteome</keyword>
<sequence>MLRTLSRTSSKPKKISPPVSLFVVASDDKIDRKRNSPCIPLELIELVLSLLPWGVCTRSTLSLALTSGFARASRTFRRIVFRNFFKTVWLQDSCWHRTLQILSLSQARTRDSEGFDLIRTLKTRPTYIIKDCKELKRLRGLRVLCINFDKEGLQTQHPICQRLFPHLVSSKLSSLTLDMIPRIDRTLLSFVSETFPCLKTLLLSVVERLTVDRDCDCWCCFEDVLECCVHSPVPDVYGDVNLLAESYGAALQPLTRLVRLQLGIFLSNEQIIYEHITHPDGDDNCFATSPSDCTKCDMFRNEVHAREELASEIVFQRLPNLRQIKWSTFFNRPNSKTVSGGPSQRRRISFQSGWTTFEARGGNLVRL</sequence>
<evidence type="ECO:0000313" key="2">
    <source>
        <dbReference type="Proteomes" id="UP001150266"/>
    </source>
</evidence>
<dbReference type="AlphaFoldDB" id="A0A9W8ZZJ6"/>
<evidence type="ECO:0000313" key="1">
    <source>
        <dbReference type="EMBL" id="KAJ4470138.1"/>
    </source>
</evidence>
<accession>A0A9W8ZZJ6</accession>
<name>A0A9W8ZZJ6_9AGAR</name>
<reference evidence="1" key="1">
    <citation type="submission" date="2022-08" db="EMBL/GenBank/DDBJ databases">
        <title>A Global Phylogenomic Analysis of the Shiitake Genus Lentinula.</title>
        <authorList>
            <consortium name="DOE Joint Genome Institute"/>
            <person name="Sierra-Patev S."/>
            <person name="Min B."/>
            <person name="Naranjo-Ortiz M."/>
            <person name="Looney B."/>
            <person name="Konkel Z."/>
            <person name="Slot J.C."/>
            <person name="Sakamoto Y."/>
            <person name="Steenwyk J.L."/>
            <person name="Rokas A."/>
            <person name="Carro J."/>
            <person name="Camarero S."/>
            <person name="Ferreira P."/>
            <person name="Molpeceres G."/>
            <person name="Ruiz-Duenas F.J."/>
            <person name="Serrano A."/>
            <person name="Henrissat B."/>
            <person name="Drula E."/>
            <person name="Hughes K.W."/>
            <person name="Mata J.L."/>
            <person name="Ishikawa N.K."/>
            <person name="Vargas-Isla R."/>
            <person name="Ushijima S."/>
            <person name="Smith C.A."/>
            <person name="Ahrendt S."/>
            <person name="Andreopoulos W."/>
            <person name="He G."/>
            <person name="Labutti K."/>
            <person name="Lipzen A."/>
            <person name="Ng V."/>
            <person name="Riley R."/>
            <person name="Sandor L."/>
            <person name="Barry K."/>
            <person name="Martinez A.T."/>
            <person name="Xiao Y."/>
            <person name="Gibbons J.G."/>
            <person name="Terashima K."/>
            <person name="Grigoriev I.V."/>
            <person name="Hibbett D.S."/>
        </authorList>
    </citation>
    <scope>NUCLEOTIDE SEQUENCE</scope>
    <source>
        <strain evidence="1">JLM2183</strain>
    </source>
</reference>
<dbReference type="Proteomes" id="UP001150266">
    <property type="component" value="Unassembled WGS sequence"/>
</dbReference>